<protein>
    <submittedName>
        <fullName evidence="3">Transmembrane protein</fullName>
    </submittedName>
</protein>
<keyword evidence="2" id="KW-1185">Reference proteome</keyword>
<dbReference type="Proteomes" id="UP000271098">
    <property type="component" value="Unassembled WGS sequence"/>
</dbReference>
<organism evidence="3">
    <name type="scientific">Gongylonema pulchrum</name>
    <dbReference type="NCBI Taxonomy" id="637853"/>
    <lineage>
        <taxon>Eukaryota</taxon>
        <taxon>Metazoa</taxon>
        <taxon>Ecdysozoa</taxon>
        <taxon>Nematoda</taxon>
        <taxon>Chromadorea</taxon>
        <taxon>Rhabditida</taxon>
        <taxon>Spirurina</taxon>
        <taxon>Spiruromorpha</taxon>
        <taxon>Spiruroidea</taxon>
        <taxon>Gongylonematidae</taxon>
        <taxon>Gongylonema</taxon>
    </lineage>
</organism>
<sequence length="122" mass="13290">MLGDFKRKYFDAPEANFLAALFNLLAAALAVSALMCDNWIQVGGGEDDDVGRVDGNRTEGFSAGFTRIAHCKGIGIRHFWRAAKFGSYMDVNGVKHMTYHFGGQGVLRLILELIPGAHLGSE</sequence>
<name>A0A183EW04_9BILA</name>
<evidence type="ECO:0000313" key="3">
    <source>
        <dbReference type="WBParaSite" id="GPUH_0002517501-mRNA-1"/>
    </source>
</evidence>
<dbReference type="WBParaSite" id="GPUH_0002517501-mRNA-1">
    <property type="protein sequence ID" value="GPUH_0002517501-mRNA-1"/>
    <property type="gene ID" value="GPUH_0002517501"/>
</dbReference>
<accession>A0A183EW04</accession>
<evidence type="ECO:0000313" key="1">
    <source>
        <dbReference type="EMBL" id="VDN43816.1"/>
    </source>
</evidence>
<proteinExistence type="predicted"/>
<reference evidence="3" key="1">
    <citation type="submission" date="2016-06" db="UniProtKB">
        <authorList>
            <consortium name="WormBaseParasite"/>
        </authorList>
    </citation>
    <scope>IDENTIFICATION</scope>
</reference>
<reference evidence="1 2" key="2">
    <citation type="submission" date="2018-11" db="EMBL/GenBank/DDBJ databases">
        <authorList>
            <consortium name="Pathogen Informatics"/>
        </authorList>
    </citation>
    <scope>NUCLEOTIDE SEQUENCE [LARGE SCALE GENOMIC DNA]</scope>
</reference>
<dbReference type="EMBL" id="UYRT01103918">
    <property type="protein sequence ID" value="VDN43816.1"/>
    <property type="molecule type" value="Genomic_DNA"/>
</dbReference>
<evidence type="ECO:0000313" key="2">
    <source>
        <dbReference type="Proteomes" id="UP000271098"/>
    </source>
</evidence>
<gene>
    <name evidence="1" type="ORF">GPUH_LOCUS25145</name>
</gene>
<dbReference type="AlphaFoldDB" id="A0A183EW04"/>